<dbReference type="EMBL" id="BAPV01000001">
    <property type="protein sequence ID" value="GBQ82891.1"/>
    <property type="molecule type" value="Genomic_DNA"/>
</dbReference>
<comment type="caution">
    <text evidence="8">The sequence shown here is derived from an EMBL/GenBank/DDBJ whole genome shotgun (WGS) entry which is preliminary data.</text>
</comment>
<comment type="catalytic activity">
    <reaction evidence="3">
        <text>L-proline + a quinone = (S)-1-pyrroline-5-carboxylate + a quinol + H(+)</text>
        <dbReference type="Rhea" id="RHEA:23784"/>
        <dbReference type="ChEBI" id="CHEBI:15378"/>
        <dbReference type="ChEBI" id="CHEBI:17388"/>
        <dbReference type="ChEBI" id="CHEBI:24646"/>
        <dbReference type="ChEBI" id="CHEBI:60039"/>
        <dbReference type="ChEBI" id="CHEBI:132124"/>
        <dbReference type="EC" id="1.5.5.2"/>
    </reaction>
</comment>
<comment type="similarity">
    <text evidence="3">In the C-terminal section; belongs to the aldehyde dehydrogenase family.</text>
</comment>
<dbReference type="SUPFAM" id="SSF81935">
    <property type="entry name" value="N-terminal domain of bifunctional PutA protein"/>
    <property type="match status" value="1"/>
</dbReference>
<feature type="domain" description="Proline dehydrogenase PutA" evidence="6">
    <location>
        <begin position="70"/>
        <end position="175"/>
    </location>
</feature>
<dbReference type="SUPFAM" id="SSF53720">
    <property type="entry name" value="ALDH-like"/>
    <property type="match status" value="1"/>
</dbReference>
<evidence type="ECO:0000259" key="4">
    <source>
        <dbReference type="Pfam" id="PF00171"/>
    </source>
</evidence>
<dbReference type="Gene3D" id="1.20.5.460">
    <property type="entry name" value="Single helix bin"/>
    <property type="match status" value="1"/>
</dbReference>
<feature type="domain" description="Aldehyde dehydrogenase" evidence="4">
    <location>
        <begin position="582"/>
        <end position="1016"/>
    </location>
</feature>
<reference evidence="8" key="1">
    <citation type="submission" date="2013-04" db="EMBL/GenBank/DDBJ databases">
        <title>The genome sequencing project of 58 acetic acid bacteria.</title>
        <authorList>
            <person name="Okamoto-Kainuma A."/>
            <person name="Ishikawa M."/>
            <person name="Umino S."/>
            <person name="Koizumi Y."/>
            <person name="Shiwa Y."/>
            <person name="Yoshikawa H."/>
            <person name="Matsutani M."/>
            <person name="Matsushita K."/>
        </authorList>
    </citation>
    <scope>NUCLEOTIDE SEQUENCE</scope>
    <source>
        <strain evidence="8">NRIC 0535</strain>
    </source>
</reference>
<dbReference type="PANTHER" id="PTHR42862">
    <property type="entry name" value="DELTA-1-PYRROLINE-5-CARBOXYLATE DEHYDROGENASE 1, ISOFORM A-RELATED"/>
    <property type="match status" value="1"/>
</dbReference>
<evidence type="ECO:0000259" key="5">
    <source>
        <dbReference type="Pfam" id="PF01619"/>
    </source>
</evidence>
<dbReference type="InterPro" id="IPR016162">
    <property type="entry name" value="Ald_DH_N"/>
</dbReference>
<dbReference type="Pfam" id="PF00171">
    <property type="entry name" value="Aldedh"/>
    <property type="match status" value="1"/>
</dbReference>
<dbReference type="NCBIfam" id="TIGR01238">
    <property type="entry name" value="D1pyr5carbox3"/>
    <property type="match status" value="1"/>
</dbReference>
<evidence type="ECO:0000313" key="8">
    <source>
        <dbReference type="EMBL" id="GBQ82891.1"/>
    </source>
</evidence>
<proteinExistence type="inferred from homology"/>
<feature type="domain" description="Proline dehydrogenase" evidence="5">
    <location>
        <begin position="184"/>
        <end position="494"/>
    </location>
</feature>
<name>A0ABQ0PVU4_9PROT</name>
<dbReference type="NCBIfam" id="NF008869">
    <property type="entry name" value="PRK11904.1"/>
    <property type="match status" value="1"/>
</dbReference>
<dbReference type="Pfam" id="PF01619">
    <property type="entry name" value="Pro_dh"/>
    <property type="match status" value="1"/>
</dbReference>
<dbReference type="Pfam" id="PF14850">
    <property type="entry name" value="Pro_dh-DNA_bdg"/>
    <property type="match status" value="1"/>
</dbReference>
<dbReference type="RefSeq" id="WP_264813919.1">
    <property type="nucleotide sequence ID" value="NZ_BAPV01000001.1"/>
</dbReference>
<keyword evidence="3" id="KW-0678">Repressor</keyword>
<keyword evidence="1 3" id="KW-0560">Oxidoreductase</keyword>
<dbReference type="Gene3D" id="3.20.20.220">
    <property type="match status" value="1"/>
</dbReference>
<comment type="function">
    <text evidence="3">Oxidizes proline to glutamate for use as a carbon and nitrogen source.</text>
</comment>
<feature type="domain" description="Proline utilization A proline dehydrogenase N-terminal" evidence="7">
    <location>
        <begin position="15"/>
        <end position="62"/>
    </location>
</feature>
<evidence type="ECO:0000256" key="1">
    <source>
        <dbReference type="ARBA" id="ARBA00023002"/>
    </source>
</evidence>
<dbReference type="InterPro" id="IPR024090">
    <property type="entry name" value="PRODH_PutA_dom_I"/>
</dbReference>
<keyword evidence="3" id="KW-0274">FAD</keyword>
<keyword evidence="3" id="KW-0804">Transcription</keyword>
<dbReference type="Proteomes" id="UP001062776">
    <property type="component" value="Unassembled WGS sequence"/>
</dbReference>
<sequence>MTPFSSFLPHRPALSPTREAIAHAARRPEAEILAPLLTRATLTDSQLEEVETQSRLLATTLRDNADTKGVETMMQAFPLASSEGKALLCLAGTLLRIPDAATRDALIHDQIGQGEWLHHGGHDHPFFLNAASWAMSTSSRFNAVTGGLRSLAMRGTAPFFRHGVEKAIRMMGSQFVLAETLNQALRRGRKLEQQGFTLAYAALHEPAQTAEEAEMARRDALTMIDTLGRQARGNSLFERPALSLRLSSLHPRFDMTQIARIRAELLPFLATLAQRAHAADILLIFDAGRSTELELSLDLFEALCHLHELAGWNGLGFTVQASDKRCLPVIEHLIALAGETERRLVLRLVKGGFWDREIRDAQRESASDYPVFTRKCHTDVSFIACARRALEAPEALYPQFGTHNARSVATIMALAGPFTPGRYEFGSLHGMGETLYAPLMRANAVPVAGHSNAGLNAARPGCRIMAPIGPDSRLAPTLVRRLLENGAPCSFVNQAANRTIALDTLIADPVAKARNVLPRGMPSQRITPPTELFLPERVSAASLDLANPLTLGGLAASLPTQLGPFQALPMGAAMPRAEGRPRAICNPATHEDRVGVVVYARPRDIDAALNAAETDMIWRRTEPAARADCLDRMALALEQDQTTLIALLIREAGKTLANAAGEWREAIDYLRYYAAQLRSLAETGGLGAPLGTILCISPWNFPLASFTGQVAAALAAGNAVIAKPAEETPLIAARLLGLFLEAGLPARALQLLPGEGNVGASLVADSRIDGVMFTGSTAVAKTISRELLGRTGRTGQPVPLLSDTSGQNAMLVDSSVPPEQVIPDILSSAFDSAGQRSASLRVLLIQEDGADTLIERLQSAIRELCIGAPDQFRTDIGPVISASARARLEDHIERMRRAGYRVWQPDMQAETLRGHFVAPTLIEIGRVADIGQEVFGPVLHVRRYARHELDGVIDALNATGYALTFGVQSRLSTTTERACSRSRAGNIYVNRPMIGATIGMQPFGGKGLSGSGPKLGGPLLLPRLMHGAPCPIIAAPETPVPSAARAFLSFLEPRDPPSARRVRAVIAHGLSGLSFDLPAPSGESNRYTLRPRGVILCACESWPALLHAVGLALGTGNTVLVLAPDPAVEWLRQVSRQLANIITRVDPGALPECDAMIIQRGAESAEQAALTVTAREGMVVPVYDLDTVRPEWLLSECVVTVNHAALGGDIGLLTSR</sequence>
<dbReference type="InterPro" id="IPR005933">
    <property type="entry name" value="PutA_C"/>
</dbReference>
<comment type="cofactor">
    <cofactor evidence="3">
        <name>FAD</name>
        <dbReference type="ChEBI" id="CHEBI:57692"/>
    </cofactor>
</comment>
<dbReference type="Pfam" id="PF18327">
    <property type="entry name" value="PRODH"/>
    <property type="match status" value="1"/>
</dbReference>
<evidence type="ECO:0000256" key="2">
    <source>
        <dbReference type="ARBA" id="ARBA00023027"/>
    </source>
</evidence>
<protein>
    <recommendedName>
        <fullName evidence="3">Bifunctional protein PutA</fullName>
    </recommendedName>
    <domain>
        <recommendedName>
            <fullName evidence="3">Proline dehydrogenase</fullName>
            <ecNumber evidence="3">1.5.5.2</ecNumber>
        </recommendedName>
        <alternativeName>
            <fullName evidence="3">Proline oxidase</fullName>
        </alternativeName>
    </domain>
    <domain>
        <recommendedName>
            <fullName evidence="3">Delta-1-pyrroline-5-carboxylate dehydrogenase</fullName>
            <shortName evidence="3">P5C dehydrogenase</shortName>
            <ecNumber evidence="3">1.2.1.88</ecNumber>
        </recommendedName>
        <alternativeName>
            <fullName evidence="3">L-glutamate gamma-semialdehyde dehydrogenase</fullName>
        </alternativeName>
    </domain>
</protein>
<evidence type="ECO:0000256" key="3">
    <source>
        <dbReference type="PIRNR" id="PIRNR000197"/>
    </source>
</evidence>
<dbReference type="Gene3D" id="1.20.5.550">
    <property type="entry name" value="Single Helix bin"/>
    <property type="match status" value="1"/>
</dbReference>
<dbReference type="InterPro" id="IPR016161">
    <property type="entry name" value="Ald_DH/histidinol_DH"/>
</dbReference>
<gene>
    <name evidence="8" type="ORF">AA0535_0104</name>
</gene>
<dbReference type="InterPro" id="IPR024089">
    <property type="entry name" value="PRODH_PutA_dom_I/II"/>
</dbReference>
<comment type="catalytic activity">
    <reaction evidence="3">
        <text>L-glutamate 5-semialdehyde + NAD(+) + H2O = L-glutamate + NADH + 2 H(+)</text>
        <dbReference type="Rhea" id="RHEA:30235"/>
        <dbReference type="ChEBI" id="CHEBI:15377"/>
        <dbReference type="ChEBI" id="CHEBI:15378"/>
        <dbReference type="ChEBI" id="CHEBI:29985"/>
        <dbReference type="ChEBI" id="CHEBI:57540"/>
        <dbReference type="ChEBI" id="CHEBI:57945"/>
        <dbReference type="ChEBI" id="CHEBI:58066"/>
        <dbReference type="EC" id="1.2.1.88"/>
    </reaction>
</comment>
<organism evidence="8 9">
    <name type="scientific">Asaia krungthepensis NRIC 0535</name>
    <dbReference type="NCBI Taxonomy" id="1307925"/>
    <lineage>
        <taxon>Bacteria</taxon>
        <taxon>Pseudomonadati</taxon>
        <taxon>Pseudomonadota</taxon>
        <taxon>Alphaproteobacteria</taxon>
        <taxon>Acetobacterales</taxon>
        <taxon>Acetobacteraceae</taxon>
        <taxon>Asaia</taxon>
    </lineage>
</organism>
<keyword evidence="3" id="KW-0285">Flavoprotein</keyword>
<evidence type="ECO:0000313" key="9">
    <source>
        <dbReference type="Proteomes" id="UP001062776"/>
    </source>
</evidence>
<dbReference type="InterPro" id="IPR016163">
    <property type="entry name" value="Ald_DH_C"/>
</dbReference>
<keyword evidence="3" id="KW-0238">DNA-binding</keyword>
<comment type="pathway">
    <text evidence="3">Amino-acid degradation; L-proline degradation into L-glutamate; L-glutamate from L-proline: step 2/2.</text>
</comment>
<evidence type="ECO:0000259" key="6">
    <source>
        <dbReference type="Pfam" id="PF14850"/>
    </source>
</evidence>
<dbReference type="Gene3D" id="3.40.309.10">
    <property type="entry name" value="Aldehyde Dehydrogenase, Chain A, domain 2"/>
    <property type="match status" value="1"/>
</dbReference>
<dbReference type="SUPFAM" id="SSF51730">
    <property type="entry name" value="FAD-linked oxidoreductase"/>
    <property type="match status" value="1"/>
</dbReference>
<dbReference type="PIRSF" id="PIRSF000197">
    <property type="entry name" value="Bifunct_PutA"/>
    <property type="match status" value="1"/>
</dbReference>
<evidence type="ECO:0000259" key="7">
    <source>
        <dbReference type="Pfam" id="PF18327"/>
    </source>
</evidence>
<dbReference type="InterPro" id="IPR024082">
    <property type="entry name" value="PRODH_PutA_dom_II"/>
</dbReference>
<keyword evidence="9" id="KW-1185">Reference proteome</keyword>
<dbReference type="InterPro" id="IPR015590">
    <property type="entry name" value="Aldehyde_DH_dom"/>
</dbReference>
<keyword evidence="2 3" id="KW-0520">NAD</keyword>
<dbReference type="EC" id="1.5.5.2" evidence="3"/>
<dbReference type="InterPro" id="IPR029041">
    <property type="entry name" value="FAD-linked_oxidoreductase-like"/>
</dbReference>
<dbReference type="EC" id="1.2.1.88" evidence="3"/>
<dbReference type="InterPro" id="IPR041349">
    <property type="entry name" value="PRODH"/>
</dbReference>
<keyword evidence="3" id="KW-0805">Transcription regulation</keyword>
<accession>A0ABQ0PVU4</accession>
<dbReference type="InterPro" id="IPR002872">
    <property type="entry name" value="Proline_DH_dom"/>
</dbReference>
<dbReference type="InterPro" id="IPR025703">
    <property type="entry name" value="Bifunct_PutA"/>
</dbReference>
<dbReference type="InterPro" id="IPR050485">
    <property type="entry name" value="Proline_metab_enzyme"/>
</dbReference>
<keyword evidence="3" id="KW-0642">Proline metabolism</keyword>
<dbReference type="PANTHER" id="PTHR42862:SF1">
    <property type="entry name" value="DELTA-1-PYRROLINE-5-CARBOXYLATE DEHYDROGENASE 2, ISOFORM A-RELATED"/>
    <property type="match status" value="1"/>
</dbReference>
<comment type="pathway">
    <text evidence="3">Amino-acid degradation; L-proline degradation into L-glutamate; L-glutamate from L-proline: step 1/2.</text>
</comment>
<dbReference type="Gene3D" id="3.40.605.10">
    <property type="entry name" value="Aldehyde Dehydrogenase, Chain A, domain 1"/>
    <property type="match status" value="1"/>
</dbReference>
<comment type="similarity">
    <text evidence="3">In the N-terminal section; belongs to the proline dehydrogenase family.</text>
</comment>